<name>A0A9W7ELG9_9STRA</name>
<comment type="subcellular location">
    <subcellularLocation>
        <location evidence="1">Membrane</location>
        <topology evidence="1">Multi-pass membrane protein</topology>
    </subcellularLocation>
</comment>
<evidence type="ECO:0000256" key="4">
    <source>
        <dbReference type="ARBA" id="ARBA00022989"/>
    </source>
</evidence>
<gene>
    <name evidence="7" type="ORF">TrST_g2786</name>
</gene>
<protein>
    <submittedName>
        <fullName evidence="7">Uncharacterized protein</fullName>
    </submittedName>
</protein>
<dbReference type="AlphaFoldDB" id="A0A9W7ELG9"/>
<comment type="similarity">
    <text evidence="2 6">Belongs to the peroxisomal membrane protein PXMP2/4 family.</text>
</comment>
<dbReference type="Pfam" id="PF04117">
    <property type="entry name" value="Mpv17_PMP22"/>
    <property type="match status" value="1"/>
</dbReference>
<accession>A0A9W7ELG9</accession>
<dbReference type="EMBL" id="BRXY01000299">
    <property type="protein sequence ID" value="GMH85174.1"/>
    <property type="molecule type" value="Genomic_DNA"/>
</dbReference>
<evidence type="ECO:0000256" key="1">
    <source>
        <dbReference type="ARBA" id="ARBA00004141"/>
    </source>
</evidence>
<dbReference type="InterPro" id="IPR007248">
    <property type="entry name" value="Mpv17_PMP22"/>
</dbReference>
<keyword evidence="8" id="KW-1185">Reference proteome</keyword>
<evidence type="ECO:0000313" key="7">
    <source>
        <dbReference type="EMBL" id="GMH85174.1"/>
    </source>
</evidence>
<evidence type="ECO:0000256" key="5">
    <source>
        <dbReference type="ARBA" id="ARBA00023136"/>
    </source>
</evidence>
<dbReference type="PANTHER" id="PTHR11266">
    <property type="entry name" value="PEROXISOMAL MEMBRANE PROTEIN 2, PXMP2 MPV17"/>
    <property type="match status" value="1"/>
</dbReference>
<reference evidence="8" key="1">
    <citation type="journal article" date="2023" name="Commun. Biol.">
        <title>Genome analysis of Parmales, the sister group of diatoms, reveals the evolutionary specialization of diatoms from phago-mixotrophs to photoautotrophs.</title>
        <authorList>
            <person name="Ban H."/>
            <person name="Sato S."/>
            <person name="Yoshikawa S."/>
            <person name="Yamada K."/>
            <person name="Nakamura Y."/>
            <person name="Ichinomiya M."/>
            <person name="Sato N."/>
            <person name="Blanc-Mathieu R."/>
            <person name="Endo H."/>
            <person name="Kuwata A."/>
            <person name="Ogata H."/>
        </authorList>
    </citation>
    <scope>NUCLEOTIDE SEQUENCE [LARGE SCALE GENOMIC DNA]</scope>
    <source>
        <strain evidence="8">NIES 3701</strain>
    </source>
</reference>
<evidence type="ECO:0000256" key="2">
    <source>
        <dbReference type="ARBA" id="ARBA00006824"/>
    </source>
</evidence>
<keyword evidence="5" id="KW-0472">Membrane</keyword>
<dbReference type="GO" id="GO:0005737">
    <property type="term" value="C:cytoplasm"/>
    <property type="evidence" value="ECO:0007669"/>
    <property type="project" value="TreeGrafter"/>
</dbReference>
<keyword evidence="4" id="KW-1133">Transmembrane helix</keyword>
<dbReference type="Proteomes" id="UP001165085">
    <property type="component" value="Unassembled WGS sequence"/>
</dbReference>
<sequence>MKSFKSIPTLHSCRALALLAFLCLPLASTFAPLSPLLKHAREGPFYRPQSITVSRPSLILSSSSIPPIPSATNADNTPSNIPAPEPTYSLPAFYSKLPSQIAPPRALSNVIGLTVIGLSTCLALYHVDTSPLRNEPWAFRLPLSLFKDYTVSLNAAPLITKSLTSLAVYILGDVISQFSTGANLHTVDRTRILRSGAAGGFGHGPLSHFWYRLSETFFNYMGWNAVRWGVLPMIGVDQLFWGPFWNNTYIVILGILSLSSPRKILSEVKQTTVPLVVSGLKLWPLAHLVTYGLCPVEWRLVWVDAVEILWVTILATTAARTKMKAEKEEGE</sequence>
<dbReference type="GO" id="GO:0016020">
    <property type="term" value="C:membrane"/>
    <property type="evidence" value="ECO:0007669"/>
    <property type="project" value="UniProtKB-SubCell"/>
</dbReference>
<dbReference type="OrthoDB" id="430207at2759"/>
<evidence type="ECO:0000256" key="6">
    <source>
        <dbReference type="RuleBase" id="RU363053"/>
    </source>
</evidence>
<proteinExistence type="inferred from homology"/>
<organism evidence="7 8">
    <name type="scientific">Triparma strigata</name>
    <dbReference type="NCBI Taxonomy" id="1606541"/>
    <lineage>
        <taxon>Eukaryota</taxon>
        <taxon>Sar</taxon>
        <taxon>Stramenopiles</taxon>
        <taxon>Ochrophyta</taxon>
        <taxon>Bolidophyceae</taxon>
        <taxon>Parmales</taxon>
        <taxon>Triparmaceae</taxon>
        <taxon>Triparma</taxon>
    </lineage>
</organism>
<evidence type="ECO:0000313" key="8">
    <source>
        <dbReference type="Proteomes" id="UP001165085"/>
    </source>
</evidence>
<dbReference type="PANTHER" id="PTHR11266:SF121">
    <property type="entry name" value="OS09G0315000 PROTEIN"/>
    <property type="match status" value="1"/>
</dbReference>
<keyword evidence="3" id="KW-0812">Transmembrane</keyword>
<evidence type="ECO:0000256" key="3">
    <source>
        <dbReference type="ARBA" id="ARBA00022692"/>
    </source>
</evidence>
<comment type="caution">
    <text evidence="7">The sequence shown here is derived from an EMBL/GenBank/DDBJ whole genome shotgun (WGS) entry which is preliminary data.</text>
</comment>